<dbReference type="EMBL" id="VWXF01000001">
    <property type="protein sequence ID" value="NIF20402.1"/>
    <property type="molecule type" value="Genomic_DNA"/>
</dbReference>
<comment type="caution">
    <text evidence="1">The sequence shown here is derived from an EMBL/GenBank/DDBJ whole genome shotgun (WGS) entry which is preliminary data.</text>
</comment>
<name>A0ABX0R7R8_9GAMM</name>
<keyword evidence="2" id="KW-1185">Reference proteome</keyword>
<protein>
    <submittedName>
        <fullName evidence="1">Uncharacterized protein</fullName>
    </submittedName>
</protein>
<evidence type="ECO:0000313" key="1">
    <source>
        <dbReference type="EMBL" id="NIF20402.1"/>
    </source>
</evidence>
<gene>
    <name evidence="1" type="ORF">F3J40_02055</name>
</gene>
<dbReference type="RefSeq" id="WP_017348148.1">
    <property type="nucleotide sequence ID" value="NZ_VWXF01000001.1"/>
</dbReference>
<accession>A0ABX0R7R8</accession>
<proteinExistence type="predicted"/>
<dbReference type="Proteomes" id="UP001515683">
    <property type="component" value="Unassembled WGS sequence"/>
</dbReference>
<evidence type="ECO:0000313" key="2">
    <source>
        <dbReference type="Proteomes" id="UP001515683"/>
    </source>
</evidence>
<sequence length="95" mass="10543">MTTTTSLLKVITQLADKLCEPYFYANTPAGNACDDENIVFCAAGDGLIDCREDTPQKQASNGQVRNPCHFVQVTPYTDDARTTDRVMGYNSFLRK</sequence>
<reference evidence="1 2" key="1">
    <citation type="journal article" date="2019" name="bioRxiv">
        <title>Bacteria contribute to plant secondary compound degradation in a generalist herbivore system.</title>
        <authorList>
            <person name="Francoeur C.B."/>
            <person name="Khadempour L."/>
            <person name="Moreira-Soto R.D."/>
            <person name="Gotting K."/>
            <person name="Book A.J."/>
            <person name="Pinto-Tomas A.A."/>
            <person name="Keefover-Ring K."/>
            <person name="Currie C.R."/>
        </authorList>
    </citation>
    <scope>NUCLEOTIDE SEQUENCE [LARGE SCALE GENOMIC DNA]</scope>
    <source>
        <strain evidence="1">Acro-835</strain>
    </source>
</reference>
<organism evidence="1 2">
    <name type="scientific">Candidatus Pantoea multigeneris</name>
    <dbReference type="NCBI Taxonomy" id="2608357"/>
    <lineage>
        <taxon>Bacteria</taxon>
        <taxon>Pseudomonadati</taxon>
        <taxon>Pseudomonadota</taxon>
        <taxon>Gammaproteobacteria</taxon>
        <taxon>Enterobacterales</taxon>
        <taxon>Erwiniaceae</taxon>
        <taxon>Pantoea</taxon>
    </lineage>
</organism>